<keyword evidence="2" id="KW-1185">Reference proteome</keyword>
<gene>
    <name evidence="1" type="ORF">PSON_ATCC_30995.1.T0280104</name>
</gene>
<dbReference type="AlphaFoldDB" id="A0A8S1LVN0"/>
<reference evidence="1" key="1">
    <citation type="submission" date="2021-01" db="EMBL/GenBank/DDBJ databases">
        <authorList>
            <consortium name="Genoscope - CEA"/>
            <person name="William W."/>
        </authorList>
    </citation>
    <scope>NUCLEOTIDE SEQUENCE</scope>
</reference>
<organism evidence="1 2">
    <name type="scientific">Paramecium sonneborni</name>
    <dbReference type="NCBI Taxonomy" id="65129"/>
    <lineage>
        <taxon>Eukaryota</taxon>
        <taxon>Sar</taxon>
        <taxon>Alveolata</taxon>
        <taxon>Ciliophora</taxon>
        <taxon>Intramacronucleata</taxon>
        <taxon>Oligohymenophorea</taxon>
        <taxon>Peniculida</taxon>
        <taxon>Parameciidae</taxon>
        <taxon>Paramecium</taxon>
    </lineage>
</organism>
<proteinExistence type="predicted"/>
<comment type="caution">
    <text evidence="1">The sequence shown here is derived from an EMBL/GenBank/DDBJ whole genome shotgun (WGS) entry which is preliminary data.</text>
</comment>
<evidence type="ECO:0000313" key="2">
    <source>
        <dbReference type="Proteomes" id="UP000692954"/>
    </source>
</evidence>
<accession>A0A8S1LVN0</accession>
<dbReference type="Proteomes" id="UP000692954">
    <property type="component" value="Unassembled WGS sequence"/>
</dbReference>
<dbReference type="EMBL" id="CAJJDN010000028">
    <property type="protein sequence ID" value="CAD8071527.1"/>
    <property type="molecule type" value="Genomic_DNA"/>
</dbReference>
<name>A0A8S1LVN0_9CILI</name>
<sequence length="274" mass="32427">MRIFKQAFETIQGKKQQEENKSNPKDSFYIDQQFMTPEFLYQSNQNLASKNKNTLTQQFFITLANLEYLFHKSPIKQVNTLDKLVGMYQECIQQYDTLLDPIKYYFLYKIKNLIIQSEQSVQRESCSIQSINSSKKQPIQQIDIHVNQEFLDFTDRIEKPTEYATPKDEDQFQQEENLKIINQLQNLIDDSHPHKSTDQLNFKKNQLQSNSNEFYNHPIQNSQSKSTPNLLCSTQQITQEQLKLDDVETQLLTQSKSIQDRLLARQRNKQKKDN</sequence>
<evidence type="ECO:0000313" key="1">
    <source>
        <dbReference type="EMBL" id="CAD8071527.1"/>
    </source>
</evidence>
<protein>
    <submittedName>
        <fullName evidence="1">Uncharacterized protein</fullName>
    </submittedName>
</protein>